<keyword evidence="4 12" id="KW-0812">Transmembrane</keyword>
<dbReference type="InterPro" id="IPR005864">
    <property type="entry name" value="ATP_synth_F0_bsu_bac"/>
</dbReference>
<dbReference type="PANTHER" id="PTHR33445">
    <property type="entry name" value="ATP SYNTHASE SUBUNIT B', CHLOROPLASTIC"/>
    <property type="match status" value="1"/>
</dbReference>
<dbReference type="AlphaFoldDB" id="A0A923NQP5"/>
<dbReference type="GO" id="GO:0045259">
    <property type="term" value="C:proton-transporting ATP synthase complex"/>
    <property type="evidence" value="ECO:0007669"/>
    <property type="project" value="UniProtKB-KW"/>
</dbReference>
<gene>
    <name evidence="12 15" type="primary">atpF</name>
    <name evidence="15" type="ORF">H9L42_11005</name>
</gene>
<keyword evidence="6 12" id="KW-1133">Transmembrane helix</keyword>
<dbReference type="InterPro" id="IPR050059">
    <property type="entry name" value="ATP_synthase_B_chain"/>
</dbReference>
<reference evidence="15" key="1">
    <citation type="submission" date="2020-08" db="EMBL/GenBank/DDBJ databases">
        <title>Genome public.</title>
        <authorList>
            <person name="Liu C."/>
            <person name="Sun Q."/>
        </authorList>
    </citation>
    <scope>NUCLEOTIDE SEQUENCE</scope>
    <source>
        <strain evidence="15">BX12</strain>
    </source>
</reference>
<evidence type="ECO:0000256" key="11">
    <source>
        <dbReference type="ARBA" id="ARBA00037847"/>
    </source>
</evidence>
<evidence type="ECO:0000256" key="2">
    <source>
        <dbReference type="ARBA" id="ARBA00022448"/>
    </source>
</evidence>
<proteinExistence type="inferred from homology"/>
<keyword evidence="3 12" id="KW-0138">CF(0)</keyword>
<evidence type="ECO:0000256" key="13">
    <source>
        <dbReference type="RuleBase" id="RU003848"/>
    </source>
</evidence>
<accession>A0A923NQP5</accession>
<dbReference type="Pfam" id="PF00430">
    <property type="entry name" value="ATP-synt_B"/>
    <property type="match status" value="1"/>
</dbReference>
<dbReference type="SUPFAM" id="SSF81573">
    <property type="entry name" value="F1F0 ATP synthase subunit B, membrane domain"/>
    <property type="match status" value="1"/>
</dbReference>
<keyword evidence="7 12" id="KW-0406">Ion transport</keyword>
<evidence type="ECO:0000256" key="3">
    <source>
        <dbReference type="ARBA" id="ARBA00022547"/>
    </source>
</evidence>
<keyword evidence="5 12" id="KW-0375">Hydrogen ion transport</keyword>
<comment type="function">
    <text evidence="10 12">F(1)F(0) ATP synthase produces ATP from ADP in the presence of a proton or sodium gradient. F-type ATPases consist of two structural domains, F(1) containing the extramembraneous catalytic core and F(0) containing the membrane proton channel, linked together by a central stalk and a peripheral stalk. During catalysis, ATP synthesis in the catalytic domain of F(1) is coupled via a rotary mechanism of the central stalk subunits to proton translocation.</text>
</comment>
<evidence type="ECO:0000256" key="6">
    <source>
        <dbReference type="ARBA" id="ARBA00022989"/>
    </source>
</evidence>
<feature type="transmembrane region" description="Helical" evidence="12">
    <location>
        <begin position="12"/>
        <end position="31"/>
    </location>
</feature>
<comment type="similarity">
    <text evidence="1 12 13">Belongs to the ATPase B chain family.</text>
</comment>
<comment type="caution">
    <text evidence="15">The sequence shown here is derived from an EMBL/GenBank/DDBJ whole genome shotgun (WGS) entry which is preliminary data.</text>
</comment>
<evidence type="ECO:0000256" key="10">
    <source>
        <dbReference type="ARBA" id="ARBA00025198"/>
    </source>
</evidence>
<dbReference type="EMBL" id="JACRYT010000012">
    <property type="protein sequence ID" value="MBC6680348.1"/>
    <property type="molecule type" value="Genomic_DNA"/>
</dbReference>
<evidence type="ECO:0000256" key="8">
    <source>
        <dbReference type="ARBA" id="ARBA00023136"/>
    </source>
</evidence>
<dbReference type="InterPro" id="IPR028987">
    <property type="entry name" value="ATP_synth_B-like_membr_sf"/>
</dbReference>
<keyword evidence="2 12" id="KW-0813">Transport</keyword>
<dbReference type="GO" id="GO:0046933">
    <property type="term" value="F:proton-transporting ATP synthase activity, rotational mechanism"/>
    <property type="evidence" value="ECO:0007669"/>
    <property type="project" value="UniProtKB-UniRule"/>
</dbReference>
<evidence type="ECO:0000313" key="15">
    <source>
        <dbReference type="EMBL" id="MBC6680348.1"/>
    </source>
</evidence>
<comment type="subcellular location">
    <subcellularLocation>
        <location evidence="12">Cell membrane</location>
        <topology evidence="12">Single-pass membrane protein</topology>
    </subcellularLocation>
    <subcellularLocation>
        <location evidence="11">Endomembrane system</location>
        <topology evidence="11">Single-pass membrane protein</topology>
    </subcellularLocation>
</comment>
<comment type="function">
    <text evidence="12">Component of the F(0) channel, it forms part of the peripheral stalk, linking F(1) to F(0).</text>
</comment>
<evidence type="ECO:0000256" key="4">
    <source>
        <dbReference type="ARBA" id="ARBA00022692"/>
    </source>
</evidence>
<keyword evidence="12" id="KW-1003">Cell membrane</keyword>
<protein>
    <recommendedName>
        <fullName evidence="12">ATP synthase subunit b</fullName>
    </recommendedName>
    <alternativeName>
        <fullName evidence="12">ATP synthase F(0) sector subunit b</fullName>
    </alternativeName>
    <alternativeName>
        <fullName evidence="12">ATPase subunit I</fullName>
    </alternativeName>
    <alternativeName>
        <fullName evidence="12">F-type ATPase subunit b</fullName>
        <shortName evidence="12">F-ATPase subunit b</shortName>
    </alternativeName>
</protein>
<evidence type="ECO:0000256" key="7">
    <source>
        <dbReference type="ARBA" id="ARBA00023065"/>
    </source>
</evidence>
<dbReference type="Proteomes" id="UP000602647">
    <property type="component" value="Unassembled WGS sequence"/>
</dbReference>
<keyword evidence="9 12" id="KW-0066">ATP synthesis</keyword>
<keyword evidence="16" id="KW-1185">Reference proteome</keyword>
<evidence type="ECO:0000256" key="1">
    <source>
        <dbReference type="ARBA" id="ARBA00005513"/>
    </source>
</evidence>
<comment type="subunit">
    <text evidence="12">F-type ATPases have 2 components, F(1) - the catalytic core - and F(0) - the membrane proton channel. F(1) has five subunits: alpha(3), beta(3), gamma(1), delta(1), epsilon(1). F(0) has three main subunits: a(1), b(2) and c(10-14). The alpha and beta chains form an alternating ring which encloses part of the gamma chain. F(1) is attached to F(0) by a central stalk formed by the gamma and epsilon chains, while a peripheral stalk is formed by the delta and b chains.</text>
</comment>
<dbReference type="NCBIfam" id="TIGR01144">
    <property type="entry name" value="ATP_synt_b"/>
    <property type="match status" value="1"/>
</dbReference>
<dbReference type="CDD" id="cd06503">
    <property type="entry name" value="ATP-synt_Fo_b"/>
    <property type="match status" value="1"/>
</dbReference>
<dbReference type="InterPro" id="IPR002146">
    <property type="entry name" value="ATP_synth_b/b'su_bac/chlpt"/>
</dbReference>
<dbReference type="RefSeq" id="WP_187303446.1">
    <property type="nucleotide sequence ID" value="NZ_CBCTON010000025.1"/>
</dbReference>
<organism evidence="15 16">
    <name type="scientific">Zhenpiania hominis</name>
    <dbReference type="NCBI Taxonomy" id="2763644"/>
    <lineage>
        <taxon>Bacteria</taxon>
        <taxon>Bacillati</taxon>
        <taxon>Bacillota</taxon>
        <taxon>Clostridia</taxon>
        <taxon>Peptostreptococcales</taxon>
        <taxon>Anaerovoracaceae</taxon>
        <taxon>Zhenpiania</taxon>
    </lineage>
</organism>
<evidence type="ECO:0000256" key="12">
    <source>
        <dbReference type="HAMAP-Rule" id="MF_01398"/>
    </source>
</evidence>
<feature type="coiled-coil region" evidence="14">
    <location>
        <begin position="35"/>
        <end position="105"/>
    </location>
</feature>
<dbReference type="GO" id="GO:0005886">
    <property type="term" value="C:plasma membrane"/>
    <property type="evidence" value="ECO:0007669"/>
    <property type="project" value="UniProtKB-SubCell"/>
</dbReference>
<evidence type="ECO:0000256" key="9">
    <source>
        <dbReference type="ARBA" id="ARBA00023310"/>
    </source>
</evidence>
<keyword evidence="14" id="KW-0175">Coiled coil</keyword>
<dbReference type="PANTHER" id="PTHR33445:SF2">
    <property type="entry name" value="ATP SYNTHASE SUBUNIT B', CHLOROPLASTIC"/>
    <property type="match status" value="1"/>
</dbReference>
<evidence type="ECO:0000256" key="14">
    <source>
        <dbReference type="SAM" id="Coils"/>
    </source>
</evidence>
<name>A0A923NQP5_9FIRM</name>
<dbReference type="HAMAP" id="MF_01398">
    <property type="entry name" value="ATP_synth_b_bprime"/>
    <property type="match status" value="1"/>
</dbReference>
<evidence type="ECO:0000256" key="5">
    <source>
        <dbReference type="ARBA" id="ARBA00022781"/>
    </source>
</evidence>
<evidence type="ECO:0000313" key="16">
    <source>
        <dbReference type="Proteomes" id="UP000602647"/>
    </source>
</evidence>
<dbReference type="GO" id="GO:0012505">
    <property type="term" value="C:endomembrane system"/>
    <property type="evidence" value="ECO:0007669"/>
    <property type="project" value="UniProtKB-SubCell"/>
</dbReference>
<keyword evidence="8 12" id="KW-0472">Membrane</keyword>
<dbReference type="GO" id="GO:0046961">
    <property type="term" value="F:proton-transporting ATPase activity, rotational mechanism"/>
    <property type="evidence" value="ECO:0007669"/>
    <property type="project" value="TreeGrafter"/>
</dbReference>
<sequence length="168" mass="19384">MVEALGLSLTEFVFYVINFLILVGLLTKFLYRPFLNMLETRKQSIQDALDNAELINRRADEKMENYDRQIVKLEEQGREIIKEAKERAEKQADEIIEEAHSKANSIIVAAERQVELEKQKALEEMKQQVATLALLAAEKIVERSIAQVGQDQIVDEIIEQAGKRQWQN</sequence>